<name>A0A7J9HL35_9ROSI</name>
<comment type="caution">
    <text evidence="1">The sequence shown here is derived from an EMBL/GenBank/DDBJ whole genome shotgun (WGS) entry which is preliminary data.</text>
</comment>
<gene>
    <name evidence="1" type="ORF">Gohar_002522</name>
</gene>
<dbReference type="EMBL" id="JABFAD010000010">
    <property type="protein sequence ID" value="MBA0810537.1"/>
    <property type="molecule type" value="Genomic_DNA"/>
</dbReference>
<dbReference type="Proteomes" id="UP000593560">
    <property type="component" value="Unassembled WGS sequence"/>
</dbReference>
<sequence>MTGNWIHLFTDGAVKLNAGWAAAGGVAYNLEVVKALQDIPMIELTSALVRRIHMILKTMEQWEIKHIPR</sequence>
<keyword evidence="2" id="KW-1185">Reference proteome</keyword>
<evidence type="ECO:0000313" key="2">
    <source>
        <dbReference type="Proteomes" id="UP000593560"/>
    </source>
</evidence>
<proteinExistence type="predicted"/>
<evidence type="ECO:0000313" key="1">
    <source>
        <dbReference type="EMBL" id="MBA0810537.1"/>
    </source>
</evidence>
<protein>
    <recommendedName>
        <fullName evidence="3">RNase H type-1 domain-containing protein</fullName>
    </recommendedName>
</protein>
<reference evidence="1 2" key="1">
    <citation type="journal article" date="2019" name="Genome Biol. Evol.">
        <title>Insights into the evolution of the New World diploid cottons (Gossypium, subgenus Houzingenia) based on genome sequencing.</title>
        <authorList>
            <person name="Grover C.E."/>
            <person name="Arick M.A. 2nd"/>
            <person name="Thrash A."/>
            <person name="Conover J.L."/>
            <person name="Sanders W.S."/>
            <person name="Peterson D.G."/>
            <person name="Frelichowski J.E."/>
            <person name="Scheffler J.A."/>
            <person name="Scheffler B.E."/>
            <person name="Wendel J.F."/>
        </authorList>
    </citation>
    <scope>NUCLEOTIDE SEQUENCE [LARGE SCALE GENOMIC DNA]</scope>
    <source>
        <strain evidence="1">0</strain>
        <tissue evidence="1">Leaf</tissue>
    </source>
</reference>
<evidence type="ECO:0008006" key="3">
    <source>
        <dbReference type="Google" id="ProtNLM"/>
    </source>
</evidence>
<dbReference type="AlphaFoldDB" id="A0A7J9HL35"/>
<organism evidence="1 2">
    <name type="scientific">Gossypium harknessii</name>
    <dbReference type="NCBI Taxonomy" id="34285"/>
    <lineage>
        <taxon>Eukaryota</taxon>
        <taxon>Viridiplantae</taxon>
        <taxon>Streptophyta</taxon>
        <taxon>Embryophyta</taxon>
        <taxon>Tracheophyta</taxon>
        <taxon>Spermatophyta</taxon>
        <taxon>Magnoliopsida</taxon>
        <taxon>eudicotyledons</taxon>
        <taxon>Gunneridae</taxon>
        <taxon>Pentapetalae</taxon>
        <taxon>rosids</taxon>
        <taxon>malvids</taxon>
        <taxon>Malvales</taxon>
        <taxon>Malvaceae</taxon>
        <taxon>Malvoideae</taxon>
        <taxon>Gossypium</taxon>
    </lineage>
</organism>
<accession>A0A7J9HL35</accession>
<dbReference type="OrthoDB" id="10473950at2759"/>